<dbReference type="InterPro" id="IPR006091">
    <property type="entry name" value="Acyl-CoA_Oxase/DH_mid-dom"/>
</dbReference>
<dbReference type="Gene3D" id="1.10.540.10">
    <property type="entry name" value="Acyl-CoA dehydrogenase/oxidase, N-terminal domain"/>
    <property type="match status" value="1"/>
</dbReference>
<reference evidence="10 11" key="1">
    <citation type="submission" date="2018-06" db="EMBL/GenBank/DDBJ databases">
        <title>Genomic Encyclopedia of Type Strains, Phase IV (KMG-IV): sequencing the most valuable type-strain genomes for metagenomic binning, comparative biology and taxonomic classification.</title>
        <authorList>
            <person name="Goeker M."/>
        </authorList>
    </citation>
    <scope>NUCLEOTIDE SEQUENCE [LARGE SCALE GENOMIC DNA]</scope>
    <source>
        <strain evidence="10 11">DSM 24032</strain>
    </source>
</reference>
<evidence type="ECO:0000256" key="4">
    <source>
        <dbReference type="ARBA" id="ARBA00022827"/>
    </source>
</evidence>
<dbReference type="RefSeq" id="WP_113953113.1">
    <property type="nucleotide sequence ID" value="NZ_QNRT01000001.1"/>
</dbReference>
<protein>
    <submittedName>
        <fullName evidence="10">Acyl-CoA dehydrogenase</fullName>
    </submittedName>
</protein>
<dbReference type="SUPFAM" id="SSF47203">
    <property type="entry name" value="Acyl-CoA dehydrogenase C-terminal domain-like"/>
    <property type="match status" value="1"/>
</dbReference>
<evidence type="ECO:0000256" key="1">
    <source>
        <dbReference type="ARBA" id="ARBA00001974"/>
    </source>
</evidence>
<sequence length="391" mass="42628">MSDKSFLDWPFFDAKHKTLALDLEKWCDANLDDEHPHDIDQACRDLVEKLAAGGWLTYAAPVANQYGEVKLDVRSLCIIRETLARYSGLADFSFAMQGLGSGSISLFGTPAIKDHYLPRVRNGQNIAAFALSELEAGSDVAAMQTSAVLDGDEYIINGSKTWISNGGIADHYVVFARTGEMPGSKGLSAFVVDADTAGLSIEERIEVIAPHPLATLKFTDMRVPKQNLLGNPGEGFRVAMATLDIFRSTVGAASMGFARRALDESLHRANTRELFGAPLFDLQATQTKIADMAVDIDASALLIYRAAWTKDCVKDRVTREAAMAKLYATESAQKSIDQAVQLFGGMGVKKGCIVESLYREVRALRIYEGASEVQKTIIANQTNQLFKAQSI</sequence>
<evidence type="ECO:0000313" key="10">
    <source>
        <dbReference type="EMBL" id="RBP53558.1"/>
    </source>
</evidence>
<keyword evidence="4 6" id="KW-0274">FAD</keyword>
<feature type="domain" description="Acyl-CoA oxidase/dehydrogenase middle" evidence="8">
    <location>
        <begin position="128"/>
        <end position="220"/>
    </location>
</feature>
<dbReference type="Gene3D" id="1.20.140.10">
    <property type="entry name" value="Butyryl-CoA Dehydrogenase, subunit A, domain 3"/>
    <property type="match status" value="1"/>
</dbReference>
<evidence type="ECO:0000313" key="11">
    <source>
        <dbReference type="Proteomes" id="UP000253083"/>
    </source>
</evidence>
<evidence type="ECO:0000256" key="5">
    <source>
        <dbReference type="ARBA" id="ARBA00023002"/>
    </source>
</evidence>
<dbReference type="Gene3D" id="2.40.110.10">
    <property type="entry name" value="Butyryl-CoA Dehydrogenase, subunit A, domain 2"/>
    <property type="match status" value="1"/>
</dbReference>
<dbReference type="FunFam" id="1.20.140.10:FF:000001">
    <property type="entry name" value="Acyl-CoA dehydrogenase"/>
    <property type="match status" value="1"/>
</dbReference>
<keyword evidence="11" id="KW-1185">Reference proteome</keyword>
<dbReference type="AlphaFoldDB" id="A0A395JVG4"/>
<dbReference type="InterPro" id="IPR046373">
    <property type="entry name" value="Acyl-CoA_Oxase/DH_mid-dom_sf"/>
</dbReference>
<gene>
    <name evidence="10" type="ORF">DFR28_101945</name>
</gene>
<dbReference type="InterPro" id="IPR006089">
    <property type="entry name" value="Acyl-CoA_DH_CS"/>
</dbReference>
<feature type="domain" description="Acyl-CoA dehydrogenase/oxidase N-terminal" evidence="9">
    <location>
        <begin position="16"/>
        <end position="123"/>
    </location>
</feature>
<dbReference type="InterPro" id="IPR009100">
    <property type="entry name" value="AcylCoA_DH/oxidase_NM_dom_sf"/>
</dbReference>
<evidence type="ECO:0000256" key="2">
    <source>
        <dbReference type="ARBA" id="ARBA00009347"/>
    </source>
</evidence>
<keyword evidence="5 6" id="KW-0560">Oxidoreductase</keyword>
<proteinExistence type="inferred from homology"/>
<dbReference type="PROSITE" id="PS00072">
    <property type="entry name" value="ACYL_COA_DH_1"/>
    <property type="match status" value="1"/>
</dbReference>
<accession>A0A395JVG4</accession>
<comment type="caution">
    <text evidence="10">The sequence shown here is derived from an EMBL/GenBank/DDBJ whole genome shotgun (WGS) entry which is preliminary data.</text>
</comment>
<evidence type="ECO:0000259" key="8">
    <source>
        <dbReference type="Pfam" id="PF02770"/>
    </source>
</evidence>
<evidence type="ECO:0000259" key="7">
    <source>
        <dbReference type="Pfam" id="PF00441"/>
    </source>
</evidence>
<keyword evidence="3 6" id="KW-0285">Flavoprotein</keyword>
<dbReference type="OrthoDB" id="6138585at2"/>
<dbReference type="GO" id="GO:0050660">
    <property type="term" value="F:flavin adenine dinucleotide binding"/>
    <property type="evidence" value="ECO:0007669"/>
    <property type="project" value="InterPro"/>
</dbReference>
<feature type="domain" description="Acyl-CoA dehydrogenase/oxidase C-terminal" evidence="7">
    <location>
        <begin position="233"/>
        <end position="381"/>
    </location>
</feature>
<evidence type="ECO:0000259" key="9">
    <source>
        <dbReference type="Pfam" id="PF02771"/>
    </source>
</evidence>
<comment type="cofactor">
    <cofactor evidence="1 6">
        <name>FAD</name>
        <dbReference type="ChEBI" id="CHEBI:57692"/>
    </cofactor>
</comment>
<evidence type="ECO:0000256" key="3">
    <source>
        <dbReference type="ARBA" id="ARBA00022630"/>
    </source>
</evidence>
<dbReference type="InterPro" id="IPR009075">
    <property type="entry name" value="AcylCo_DH/oxidase_C"/>
</dbReference>
<dbReference type="Pfam" id="PF02771">
    <property type="entry name" value="Acyl-CoA_dh_N"/>
    <property type="match status" value="1"/>
</dbReference>
<dbReference type="FunFam" id="2.40.110.10:FF:000002">
    <property type="entry name" value="Acyl-CoA dehydrogenase fadE12"/>
    <property type="match status" value="1"/>
</dbReference>
<dbReference type="PANTHER" id="PTHR43884">
    <property type="entry name" value="ACYL-COA DEHYDROGENASE"/>
    <property type="match status" value="1"/>
</dbReference>
<comment type="similarity">
    <text evidence="2 6">Belongs to the acyl-CoA dehydrogenase family.</text>
</comment>
<evidence type="ECO:0000256" key="6">
    <source>
        <dbReference type="RuleBase" id="RU362125"/>
    </source>
</evidence>
<dbReference type="InParanoid" id="A0A395JVG4"/>
<dbReference type="InterPro" id="IPR037069">
    <property type="entry name" value="AcylCoA_DH/ox_N_sf"/>
</dbReference>
<name>A0A395JVG4_9GAMM</name>
<dbReference type="EMBL" id="QNRT01000001">
    <property type="protein sequence ID" value="RBP53558.1"/>
    <property type="molecule type" value="Genomic_DNA"/>
</dbReference>
<dbReference type="Pfam" id="PF02770">
    <property type="entry name" value="Acyl-CoA_dh_M"/>
    <property type="match status" value="1"/>
</dbReference>
<dbReference type="PANTHER" id="PTHR43884:SF22">
    <property type="entry name" value="BLR3437 PROTEIN"/>
    <property type="match status" value="1"/>
</dbReference>
<dbReference type="Proteomes" id="UP000253083">
    <property type="component" value="Unassembled WGS sequence"/>
</dbReference>
<dbReference type="Pfam" id="PF00441">
    <property type="entry name" value="Acyl-CoA_dh_1"/>
    <property type="match status" value="1"/>
</dbReference>
<dbReference type="InterPro" id="IPR036250">
    <property type="entry name" value="AcylCo_DH-like_C"/>
</dbReference>
<organism evidence="10 11">
    <name type="scientific">Arenicella xantha</name>
    <dbReference type="NCBI Taxonomy" id="644221"/>
    <lineage>
        <taxon>Bacteria</taxon>
        <taxon>Pseudomonadati</taxon>
        <taxon>Pseudomonadota</taxon>
        <taxon>Gammaproteobacteria</taxon>
        <taxon>Arenicellales</taxon>
        <taxon>Arenicellaceae</taxon>
        <taxon>Arenicella</taxon>
    </lineage>
</organism>
<dbReference type="InterPro" id="IPR013786">
    <property type="entry name" value="AcylCoA_DH/ox_N"/>
</dbReference>
<dbReference type="GO" id="GO:0003995">
    <property type="term" value="F:acyl-CoA dehydrogenase activity"/>
    <property type="evidence" value="ECO:0007669"/>
    <property type="project" value="InterPro"/>
</dbReference>
<dbReference type="SUPFAM" id="SSF56645">
    <property type="entry name" value="Acyl-CoA dehydrogenase NM domain-like"/>
    <property type="match status" value="1"/>
</dbReference>